<dbReference type="SUPFAM" id="SSF54593">
    <property type="entry name" value="Glyoxalase/Bleomycin resistance protein/Dihydroxybiphenyl dioxygenase"/>
    <property type="match status" value="1"/>
</dbReference>
<accession>A0ABU5DWI0</accession>
<comment type="caution">
    <text evidence="2">The sequence shown here is derived from an EMBL/GenBank/DDBJ whole genome shotgun (WGS) entry which is preliminary data.</text>
</comment>
<evidence type="ECO:0000259" key="1">
    <source>
        <dbReference type="Pfam" id="PF06983"/>
    </source>
</evidence>
<dbReference type="PANTHER" id="PTHR33990:SF1">
    <property type="entry name" value="PROTEIN YJDN"/>
    <property type="match status" value="1"/>
</dbReference>
<feature type="domain" description="PhnB-like" evidence="1">
    <location>
        <begin position="24"/>
        <end position="152"/>
    </location>
</feature>
<gene>
    <name evidence="2" type="ORF">SMD31_07025</name>
</gene>
<keyword evidence="3" id="KW-1185">Reference proteome</keyword>
<dbReference type="RefSeq" id="WP_320500097.1">
    <property type="nucleotide sequence ID" value="NZ_JAXCLX010000001.1"/>
</dbReference>
<dbReference type="Proteomes" id="UP001271769">
    <property type="component" value="Unassembled WGS sequence"/>
</dbReference>
<dbReference type="CDD" id="cd06588">
    <property type="entry name" value="PhnB_like"/>
    <property type="match status" value="1"/>
</dbReference>
<name>A0ABU5DWI0_9PROT</name>
<organism evidence="2 3">
    <name type="scientific">Dongia rigui</name>
    <dbReference type="NCBI Taxonomy" id="940149"/>
    <lineage>
        <taxon>Bacteria</taxon>
        <taxon>Pseudomonadati</taxon>
        <taxon>Pseudomonadota</taxon>
        <taxon>Alphaproteobacteria</taxon>
        <taxon>Rhodospirillales</taxon>
        <taxon>Dongiaceae</taxon>
        <taxon>Dongia</taxon>
    </lineage>
</organism>
<evidence type="ECO:0000313" key="2">
    <source>
        <dbReference type="EMBL" id="MDY0871667.1"/>
    </source>
</evidence>
<reference evidence="2 3" key="1">
    <citation type="journal article" date="2013" name="Antonie Van Leeuwenhoek">
        <title>Dongia rigui sp. nov., isolated from freshwater of a large wetland in Korea.</title>
        <authorList>
            <person name="Baik K.S."/>
            <person name="Hwang Y.M."/>
            <person name="Choi J.S."/>
            <person name="Kwon J."/>
            <person name="Seong C.N."/>
        </authorList>
    </citation>
    <scope>NUCLEOTIDE SEQUENCE [LARGE SCALE GENOMIC DNA]</scope>
    <source>
        <strain evidence="2 3">04SU4-P</strain>
    </source>
</reference>
<dbReference type="InterPro" id="IPR029068">
    <property type="entry name" value="Glyas_Bleomycin-R_OHBP_Dase"/>
</dbReference>
<dbReference type="PANTHER" id="PTHR33990">
    <property type="entry name" value="PROTEIN YJDN-RELATED"/>
    <property type="match status" value="1"/>
</dbReference>
<dbReference type="EMBL" id="JAXCLX010000001">
    <property type="protein sequence ID" value="MDY0871667.1"/>
    <property type="molecule type" value="Genomic_DNA"/>
</dbReference>
<dbReference type="InterPro" id="IPR028973">
    <property type="entry name" value="PhnB-like"/>
</dbReference>
<dbReference type="Gene3D" id="3.10.180.10">
    <property type="entry name" value="2,3-Dihydroxybiphenyl 1,2-Dioxygenase, domain 1"/>
    <property type="match status" value="1"/>
</dbReference>
<sequence>MLLLLSAAARQSCNKTAKWETMMKLNPYLTFHGNAREAFEFYAKVLRGKIVMMLTNGETPMRDQCSPTGLARIAHTRLVIGDQVLMASDSPEGMECQTQGMMVSLNVDTPAEATRIYNELGAGGKVTMPLAETFWSHAFAMFTDKFGIPWMVNCEKPM</sequence>
<dbReference type="Pfam" id="PF06983">
    <property type="entry name" value="3-dmu-9_3-mt"/>
    <property type="match status" value="1"/>
</dbReference>
<evidence type="ECO:0000313" key="3">
    <source>
        <dbReference type="Proteomes" id="UP001271769"/>
    </source>
</evidence>
<proteinExistence type="predicted"/>
<protein>
    <submittedName>
        <fullName evidence="2">VOC family protein</fullName>
    </submittedName>
</protein>